<proteinExistence type="predicted"/>
<protein>
    <submittedName>
        <fullName evidence="2">Uncharacterized protein</fullName>
    </submittedName>
</protein>
<gene>
    <name evidence="2" type="ORF">Cgig2_000404</name>
</gene>
<evidence type="ECO:0000313" key="3">
    <source>
        <dbReference type="Proteomes" id="UP001153076"/>
    </source>
</evidence>
<feature type="region of interest" description="Disordered" evidence="1">
    <location>
        <begin position="313"/>
        <end position="420"/>
    </location>
</feature>
<evidence type="ECO:0000313" key="2">
    <source>
        <dbReference type="EMBL" id="KAJ8437850.1"/>
    </source>
</evidence>
<dbReference type="Proteomes" id="UP001153076">
    <property type="component" value="Unassembled WGS sequence"/>
</dbReference>
<feature type="region of interest" description="Disordered" evidence="1">
    <location>
        <begin position="18"/>
        <end position="37"/>
    </location>
</feature>
<feature type="compositionally biased region" description="Pro residues" evidence="1">
    <location>
        <begin position="388"/>
        <end position="403"/>
    </location>
</feature>
<comment type="caution">
    <text evidence="2">The sequence shown here is derived from an EMBL/GenBank/DDBJ whole genome shotgun (WGS) entry which is preliminary data.</text>
</comment>
<name>A0A9Q1QEN4_9CARY</name>
<reference evidence="2" key="1">
    <citation type="submission" date="2022-04" db="EMBL/GenBank/DDBJ databases">
        <title>Carnegiea gigantea Genome sequencing and assembly v2.</title>
        <authorList>
            <person name="Copetti D."/>
            <person name="Sanderson M.J."/>
            <person name="Burquez A."/>
            <person name="Wojciechowski M.F."/>
        </authorList>
    </citation>
    <scope>NUCLEOTIDE SEQUENCE</scope>
    <source>
        <strain evidence="2">SGP5-SGP5p</strain>
        <tissue evidence="2">Aerial part</tissue>
    </source>
</reference>
<dbReference type="AlphaFoldDB" id="A0A9Q1QEN4"/>
<organism evidence="2 3">
    <name type="scientific">Carnegiea gigantea</name>
    <dbReference type="NCBI Taxonomy" id="171969"/>
    <lineage>
        <taxon>Eukaryota</taxon>
        <taxon>Viridiplantae</taxon>
        <taxon>Streptophyta</taxon>
        <taxon>Embryophyta</taxon>
        <taxon>Tracheophyta</taxon>
        <taxon>Spermatophyta</taxon>
        <taxon>Magnoliopsida</taxon>
        <taxon>eudicotyledons</taxon>
        <taxon>Gunneridae</taxon>
        <taxon>Pentapetalae</taxon>
        <taxon>Caryophyllales</taxon>
        <taxon>Cactineae</taxon>
        <taxon>Cactaceae</taxon>
        <taxon>Cactoideae</taxon>
        <taxon>Echinocereeae</taxon>
        <taxon>Carnegiea</taxon>
    </lineage>
</organism>
<accession>A0A9Q1QEN4</accession>
<sequence length="420" mass="46807">MANAITRQVSEEIKRTMEVAGSAKPVHEEEPCRRAEGMPSLHLVERSCEVAQSDRSDRLFDGREHPMLRRPPPMMAPPRPQNGRKYYEFHEQNEHPTTKCRELRKSLHELADKGQIDRFLKRGPRLLRQEQTLAPPPPQDKECSTEVVDTIAGGYEVNPTGIICLPVRFGDKSKFKSLEVDFLVVNVPTAYNVIIGQPTLHKVKAIVAPTTTRREHSFIKNKATQHNHLQPCSRLEVKASMNKSGWGLHVRLSAVLTTFLLRRTGLSFQRIGGLVLSSFTLRRRGDKFHLLRIVALYSSLFAFVHKAQSSKYRSSENSPVRVSKTLWRRGRPSGLTDSPAPWPGPHQSWSSPVDAASLFHGPLGPPGASHNTFGTGKRLSPAASTLRPPSPPGQRPQPLPSPSRTPLGGPEPQGWPSPRT</sequence>
<dbReference type="EMBL" id="JAKOGI010000277">
    <property type="protein sequence ID" value="KAJ8437850.1"/>
    <property type="molecule type" value="Genomic_DNA"/>
</dbReference>
<keyword evidence="3" id="KW-1185">Reference proteome</keyword>
<feature type="compositionally biased region" description="Basic and acidic residues" evidence="1">
    <location>
        <begin position="25"/>
        <end position="36"/>
    </location>
</feature>
<evidence type="ECO:0000256" key="1">
    <source>
        <dbReference type="SAM" id="MobiDB-lite"/>
    </source>
</evidence>